<keyword evidence="3" id="KW-1185">Reference proteome</keyword>
<evidence type="ECO:0000259" key="1">
    <source>
        <dbReference type="Pfam" id="PF14397"/>
    </source>
</evidence>
<evidence type="ECO:0000313" key="3">
    <source>
        <dbReference type="Proteomes" id="UP000315303"/>
    </source>
</evidence>
<feature type="domain" description="Alpha-L-glutamate ligase-related protein ATP-grasp" evidence="1">
    <location>
        <begin position="139"/>
        <end position="341"/>
    </location>
</feature>
<dbReference type="RefSeq" id="WP_140604649.1">
    <property type="nucleotide sequence ID" value="NZ_SAWY01000036.1"/>
</dbReference>
<organism evidence="2 3">
    <name type="scientific">Litorilituus lipolyticus</name>
    <dbReference type="NCBI Taxonomy" id="2491017"/>
    <lineage>
        <taxon>Bacteria</taxon>
        <taxon>Pseudomonadati</taxon>
        <taxon>Pseudomonadota</taxon>
        <taxon>Gammaproteobacteria</taxon>
        <taxon>Alteromonadales</taxon>
        <taxon>Colwelliaceae</taxon>
        <taxon>Litorilituus</taxon>
    </lineage>
</organism>
<gene>
    <name evidence="2" type="ORF">EPA86_13965</name>
</gene>
<reference evidence="2 3" key="1">
    <citation type="submission" date="2019-01" db="EMBL/GenBank/DDBJ databases">
        <title>Litorilituus lipolytica sp. nov., isolated from intertidal sand of the Yellow Sea in China.</title>
        <authorList>
            <person name="Liu A."/>
        </authorList>
    </citation>
    <scope>NUCLEOTIDE SEQUENCE [LARGE SCALE GENOMIC DNA]</scope>
    <source>
        <strain evidence="2 3">RZ04</strain>
    </source>
</reference>
<protein>
    <recommendedName>
        <fullName evidence="1">Alpha-L-glutamate ligase-related protein ATP-grasp domain-containing protein</fullName>
    </recommendedName>
</protein>
<accession>A0A502KT00</accession>
<dbReference type="SUPFAM" id="SSF56059">
    <property type="entry name" value="Glutathione synthetase ATP-binding domain-like"/>
    <property type="match status" value="1"/>
</dbReference>
<name>A0A502KT00_9GAMM</name>
<dbReference type="Gene3D" id="3.30.470.20">
    <property type="entry name" value="ATP-grasp fold, B domain"/>
    <property type="match status" value="1"/>
</dbReference>
<dbReference type="OrthoDB" id="6378561at2"/>
<proteinExistence type="predicted"/>
<dbReference type="Pfam" id="PF14397">
    <property type="entry name" value="ATPgrasp_ST"/>
    <property type="match status" value="1"/>
</dbReference>
<evidence type="ECO:0000313" key="2">
    <source>
        <dbReference type="EMBL" id="TPH13295.1"/>
    </source>
</evidence>
<dbReference type="AlphaFoldDB" id="A0A502KT00"/>
<comment type="caution">
    <text evidence="2">The sequence shown here is derived from an EMBL/GenBank/DDBJ whole genome shotgun (WGS) entry which is preliminary data.</text>
</comment>
<dbReference type="Proteomes" id="UP000315303">
    <property type="component" value="Unassembled WGS sequence"/>
</dbReference>
<dbReference type="EMBL" id="SAWY01000036">
    <property type="protein sequence ID" value="TPH13295.1"/>
    <property type="molecule type" value="Genomic_DNA"/>
</dbReference>
<dbReference type="InterPro" id="IPR039523">
    <property type="entry name" value="RimK-rel_E_lig_ATP-grasp"/>
</dbReference>
<sequence length="365" mass="40135">MSLDQLAGFARVKRTIAIINKEAKRHNRSASSIVMEMLRLYKKCSFGPNYYLLAGMASNKMSWQEKCAHISDKQYHQAMDVLNPVPYRKITQHKLAEKSFLKMANIPSSDFLGFLEPIKGFSADGTALTNKPQLIQLLRHQLGKTVCIKIPEGYGGKGFLAGLVIEENDEIHIKPINDDKALSIEEVINSYNDVIATEGLLIESYIEQASGYSAFNSSSVNTVRTWVLQTGDNIEVIGGYFRMGRSGSLTDNGDGGGIMCPVDPISGVLGLGLLTSNPFRDELEQHIDNKVQLNGVTLPDWQQIVSCSCETLRKLPYTKFAGLDVAMSEDGPVIIEVNVTPDKDGAAYGFIPSNKLLQAAELVQK</sequence>